<accession>A0A834WAR9</accession>
<keyword evidence="2" id="KW-1185">Reference proteome</keyword>
<dbReference type="AlphaFoldDB" id="A0A834WAR9"/>
<reference evidence="1" key="1">
    <citation type="submission" date="2020-09" db="EMBL/GenBank/DDBJ databases">
        <title>Genome-Enabled Discovery of Anthraquinone Biosynthesis in Senna tora.</title>
        <authorList>
            <person name="Kang S.-H."/>
            <person name="Pandey R.P."/>
            <person name="Lee C.-M."/>
            <person name="Sim J.-S."/>
            <person name="Jeong J.-T."/>
            <person name="Choi B.-S."/>
            <person name="Jung M."/>
            <person name="Ginzburg D."/>
            <person name="Zhao K."/>
            <person name="Won S.Y."/>
            <person name="Oh T.-J."/>
            <person name="Yu Y."/>
            <person name="Kim N.-H."/>
            <person name="Lee O.R."/>
            <person name="Lee T.-H."/>
            <person name="Bashyal P."/>
            <person name="Kim T.-S."/>
            <person name="Lee W.-H."/>
            <person name="Kawkins C."/>
            <person name="Kim C.-K."/>
            <person name="Kim J.S."/>
            <person name="Ahn B.O."/>
            <person name="Rhee S.Y."/>
            <person name="Sohng J.K."/>
        </authorList>
    </citation>
    <scope>NUCLEOTIDE SEQUENCE</scope>
    <source>
        <tissue evidence="1">Leaf</tissue>
    </source>
</reference>
<evidence type="ECO:0000313" key="1">
    <source>
        <dbReference type="EMBL" id="KAF7815527.1"/>
    </source>
</evidence>
<organism evidence="1 2">
    <name type="scientific">Senna tora</name>
    <dbReference type="NCBI Taxonomy" id="362788"/>
    <lineage>
        <taxon>Eukaryota</taxon>
        <taxon>Viridiplantae</taxon>
        <taxon>Streptophyta</taxon>
        <taxon>Embryophyta</taxon>
        <taxon>Tracheophyta</taxon>
        <taxon>Spermatophyta</taxon>
        <taxon>Magnoliopsida</taxon>
        <taxon>eudicotyledons</taxon>
        <taxon>Gunneridae</taxon>
        <taxon>Pentapetalae</taxon>
        <taxon>rosids</taxon>
        <taxon>fabids</taxon>
        <taxon>Fabales</taxon>
        <taxon>Fabaceae</taxon>
        <taxon>Caesalpinioideae</taxon>
        <taxon>Cassia clade</taxon>
        <taxon>Senna</taxon>
    </lineage>
</organism>
<gene>
    <name evidence="1" type="ORF">G2W53_029496</name>
</gene>
<comment type="caution">
    <text evidence="1">The sequence shown here is derived from an EMBL/GenBank/DDBJ whole genome shotgun (WGS) entry which is preliminary data.</text>
</comment>
<proteinExistence type="predicted"/>
<evidence type="ECO:0000313" key="2">
    <source>
        <dbReference type="Proteomes" id="UP000634136"/>
    </source>
</evidence>
<protein>
    <submittedName>
        <fullName evidence="1">Uncharacterized protein</fullName>
    </submittedName>
</protein>
<dbReference type="EMBL" id="JAAIUW010000009">
    <property type="protein sequence ID" value="KAF7815527.1"/>
    <property type="molecule type" value="Genomic_DNA"/>
</dbReference>
<dbReference type="Proteomes" id="UP000634136">
    <property type="component" value="Unassembled WGS sequence"/>
</dbReference>
<sequence length="56" mass="6249">MSLEFIDQAVGPSSDYDLLSMVDLGALAVEVRQCCGWSTDMMVQRCVWSSDLMMVK</sequence>
<name>A0A834WAR9_9FABA</name>